<sequence length="203" mass="22246">MVQVSKIVCGLFACLLVDPCRAGDDEESYVITTPIFSEWEDNTGSFNMTVTLGVINADYASQWTNKSLELDKRTGIPITNIVTTVKKGAKIISTAKAALDIYEFLADVMKSKSDADSCNLNYGTELSGEYFYGYAYKATTTKTNCETTAEKKTLLSAVEKCALNLHKQGMTVGCCAFSHQGSWRGHLRLSAEPDLYPVKTVDC</sequence>
<name>A0A319DQP9_9EURO</name>
<dbReference type="VEuPathDB" id="FungiDB:BO71DRAFT_463178"/>
<dbReference type="OrthoDB" id="5059029at2759"/>
<evidence type="ECO:0000313" key="4">
    <source>
        <dbReference type="Proteomes" id="UP000247810"/>
    </source>
</evidence>
<accession>A0A319DQP9</accession>
<evidence type="ECO:0000259" key="2">
    <source>
        <dbReference type="Pfam" id="PF20521"/>
    </source>
</evidence>
<feature type="domain" description="Secreted protein CSS2 C-terminal" evidence="2">
    <location>
        <begin position="68"/>
        <end position="191"/>
    </location>
</feature>
<dbReference type="EMBL" id="KZ825798">
    <property type="protein sequence ID" value="PYH99851.1"/>
    <property type="molecule type" value="Genomic_DNA"/>
</dbReference>
<protein>
    <recommendedName>
        <fullName evidence="2">Secreted protein CSS2 C-terminal domain-containing protein</fullName>
    </recommendedName>
</protein>
<proteinExistence type="predicted"/>
<dbReference type="AlphaFoldDB" id="A0A319DQP9"/>
<dbReference type="Pfam" id="PF20521">
    <property type="entry name" value="DUF6736"/>
    <property type="match status" value="1"/>
</dbReference>
<evidence type="ECO:0000256" key="1">
    <source>
        <dbReference type="SAM" id="SignalP"/>
    </source>
</evidence>
<feature type="signal peptide" evidence="1">
    <location>
        <begin position="1"/>
        <end position="22"/>
    </location>
</feature>
<reference evidence="3 4" key="1">
    <citation type="submission" date="2018-02" db="EMBL/GenBank/DDBJ databases">
        <title>The genomes of Aspergillus section Nigri reveals drivers in fungal speciation.</title>
        <authorList>
            <consortium name="DOE Joint Genome Institute"/>
            <person name="Vesth T.C."/>
            <person name="Nybo J."/>
            <person name="Theobald S."/>
            <person name="Brandl J."/>
            <person name="Frisvad J.C."/>
            <person name="Nielsen K.F."/>
            <person name="Lyhne E.K."/>
            <person name="Kogle M.E."/>
            <person name="Kuo A."/>
            <person name="Riley R."/>
            <person name="Clum A."/>
            <person name="Nolan M."/>
            <person name="Lipzen A."/>
            <person name="Salamov A."/>
            <person name="Henrissat B."/>
            <person name="Wiebenga A."/>
            <person name="De vries R.P."/>
            <person name="Grigoriev I.V."/>
            <person name="Mortensen U.H."/>
            <person name="Andersen M.R."/>
            <person name="Baker S.E."/>
        </authorList>
    </citation>
    <scope>NUCLEOTIDE SEQUENCE [LARGE SCALE GENOMIC DNA]</scope>
    <source>
        <strain evidence="3 4">CBS 707.79</strain>
    </source>
</reference>
<feature type="chain" id="PRO_5016317109" description="Secreted protein CSS2 C-terminal domain-containing protein" evidence="1">
    <location>
        <begin position="23"/>
        <end position="203"/>
    </location>
</feature>
<dbReference type="Proteomes" id="UP000247810">
    <property type="component" value="Unassembled WGS sequence"/>
</dbReference>
<evidence type="ECO:0000313" key="3">
    <source>
        <dbReference type="EMBL" id="PYH99851.1"/>
    </source>
</evidence>
<keyword evidence="4" id="KW-1185">Reference proteome</keyword>
<dbReference type="InterPro" id="IPR046624">
    <property type="entry name" value="CSS2_C"/>
</dbReference>
<organism evidence="3 4">
    <name type="scientific">Aspergillus ellipticus CBS 707.79</name>
    <dbReference type="NCBI Taxonomy" id="1448320"/>
    <lineage>
        <taxon>Eukaryota</taxon>
        <taxon>Fungi</taxon>
        <taxon>Dikarya</taxon>
        <taxon>Ascomycota</taxon>
        <taxon>Pezizomycotina</taxon>
        <taxon>Eurotiomycetes</taxon>
        <taxon>Eurotiomycetidae</taxon>
        <taxon>Eurotiales</taxon>
        <taxon>Aspergillaceae</taxon>
        <taxon>Aspergillus</taxon>
        <taxon>Aspergillus subgen. Circumdati</taxon>
    </lineage>
</organism>
<gene>
    <name evidence="3" type="ORF">BO71DRAFT_463178</name>
</gene>
<keyword evidence="1" id="KW-0732">Signal</keyword>